<evidence type="ECO:0000256" key="1">
    <source>
        <dbReference type="SAM" id="SignalP"/>
    </source>
</evidence>
<comment type="caution">
    <text evidence="3">The sequence shown here is derived from an EMBL/GenBank/DDBJ whole genome shotgun (WGS) entry which is preliminary data.</text>
</comment>
<proteinExistence type="predicted"/>
<dbReference type="Proteomes" id="UP000192277">
    <property type="component" value="Unassembled WGS sequence"/>
</dbReference>
<evidence type="ECO:0000313" key="4">
    <source>
        <dbReference type="Proteomes" id="UP000192277"/>
    </source>
</evidence>
<gene>
    <name evidence="3" type="ORF">A4D02_26945</name>
</gene>
<dbReference type="InterPro" id="IPR006121">
    <property type="entry name" value="HMA_dom"/>
</dbReference>
<dbReference type="SUPFAM" id="SSF55008">
    <property type="entry name" value="HMA, heavy metal-associated domain"/>
    <property type="match status" value="1"/>
</dbReference>
<dbReference type="PROSITE" id="PS50846">
    <property type="entry name" value="HMA_2"/>
    <property type="match status" value="1"/>
</dbReference>
<dbReference type="EMBL" id="LWBO01000007">
    <property type="protein sequence ID" value="OQP50075.1"/>
    <property type="molecule type" value="Genomic_DNA"/>
</dbReference>
<dbReference type="RefSeq" id="WP_014219395.1">
    <property type="nucleotide sequence ID" value="NZ_LWBO01000007.1"/>
</dbReference>
<feature type="signal peptide" evidence="1">
    <location>
        <begin position="1"/>
        <end position="19"/>
    </location>
</feature>
<organism evidence="3 4">
    <name type="scientific">Niastella koreensis</name>
    <dbReference type="NCBI Taxonomy" id="354356"/>
    <lineage>
        <taxon>Bacteria</taxon>
        <taxon>Pseudomonadati</taxon>
        <taxon>Bacteroidota</taxon>
        <taxon>Chitinophagia</taxon>
        <taxon>Chitinophagales</taxon>
        <taxon>Chitinophagaceae</taxon>
        <taxon>Niastella</taxon>
    </lineage>
</organism>
<feature type="chain" id="PRO_5046758081" description="HMA domain-containing protein" evidence="1">
    <location>
        <begin position="20"/>
        <end position="114"/>
    </location>
</feature>
<dbReference type="CDD" id="cd00371">
    <property type="entry name" value="HMA"/>
    <property type="match status" value="1"/>
</dbReference>
<protein>
    <recommendedName>
        <fullName evidence="2">HMA domain-containing protein</fullName>
    </recommendedName>
</protein>
<accession>A0ABX3NZC7</accession>
<feature type="domain" description="HMA" evidence="2">
    <location>
        <begin position="32"/>
        <end position="100"/>
    </location>
</feature>
<sequence length="114" mass="12757">MKHFICAAVFLVAWPAAKAQSGSLYNDKRDGPFTSTQKIRVTGVCTQCKQTIEKAIRKLPGVYLADWDVESQLLLVRFNRSNITLDKIEKLVAETGHDTQHVKAIGKEPEVKCL</sequence>
<keyword evidence="4" id="KW-1185">Reference proteome</keyword>
<evidence type="ECO:0000313" key="3">
    <source>
        <dbReference type="EMBL" id="OQP50075.1"/>
    </source>
</evidence>
<evidence type="ECO:0000259" key="2">
    <source>
        <dbReference type="PROSITE" id="PS50846"/>
    </source>
</evidence>
<dbReference type="InterPro" id="IPR036163">
    <property type="entry name" value="HMA_dom_sf"/>
</dbReference>
<dbReference type="Pfam" id="PF00403">
    <property type="entry name" value="HMA"/>
    <property type="match status" value="1"/>
</dbReference>
<keyword evidence="1" id="KW-0732">Signal</keyword>
<name>A0ABX3NZC7_9BACT</name>
<reference evidence="3 4" key="1">
    <citation type="submission" date="2016-04" db="EMBL/GenBank/DDBJ databases">
        <authorList>
            <person name="Chen L."/>
            <person name="Zhuang W."/>
            <person name="Wang G."/>
        </authorList>
    </citation>
    <scope>NUCLEOTIDE SEQUENCE [LARGE SCALE GENOMIC DNA]</scope>
    <source>
        <strain evidence="4">GR20</strain>
    </source>
</reference>
<dbReference type="Gene3D" id="3.30.70.100">
    <property type="match status" value="1"/>
</dbReference>